<keyword evidence="2 5" id="KW-0812">Transmembrane</keyword>
<comment type="subcellular location">
    <subcellularLocation>
        <location evidence="1">Membrane</location>
        <topology evidence="1">Multi-pass membrane protein</topology>
    </subcellularLocation>
</comment>
<sequence>MKTKFANLSTLILFILSIAFSIYQLLNEFDIVKAVYFYSGIFALTFFATSLFFSLFKFKITKDFPKFLGFYTFFWALIHFLNYFIFTKNFNFFVFLKDTFSKNLEFSGFLAFFILILMFISSFKKFRKITKIRKLGYVCFIISSWHYFISAKVPQLPHFTFILIACLFLLLKIFKFLKKRKKVTFFIKSPQTK</sequence>
<dbReference type="InterPro" id="IPR013130">
    <property type="entry name" value="Fe3_Rdtase_TM_dom"/>
</dbReference>
<dbReference type="RefSeq" id="WP_147554945.1">
    <property type="nucleotide sequence ID" value="NZ_VOWJ01000013.1"/>
</dbReference>
<evidence type="ECO:0000256" key="2">
    <source>
        <dbReference type="ARBA" id="ARBA00022692"/>
    </source>
</evidence>
<feature type="domain" description="Ferric oxidoreductase" evidence="6">
    <location>
        <begin position="66"/>
        <end position="129"/>
    </location>
</feature>
<feature type="transmembrane region" description="Helical" evidence="5">
    <location>
        <begin position="106"/>
        <end position="123"/>
    </location>
</feature>
<evidence type="ECO:0000313" key="8">
    <source>
        <dbReference type="Proteomes" id="UP000321629"/>
    </source>
</evidence>
<feature type="transmembrane region" description="Helical" evidence="5">
    <location>
        <begin position="159"/>
        <end position="177"/>
    </location>
</feature>
<evidence type="ECO:0000256" key="1">
    <source>
        <dbReference type="ARBA" id="ARBA00004141"/>
    </source>
</evidence>
<evidence type="ECO:0000256" key="3">
    <source>
        <dbReference type="ARBA" id="ARBA00022989"/>
    </source>
</evidence>
<accession>A0A5C7E3R3</accession>
<feature type="transmembrane region" description="Helical" evidence="5">
    <location>
        <begin position="5"/>
        <end position="23"/>
    </location>
</feature>
<feature type="transmembrane region" description="Helical" evidence="5">
    <location>
        <begin position="35"/>
        <end position="56"/>
    </location>
</feature>
<keyword evidence="4 5" id="KW-0472">Membrane</keyword>
<keyword evidence="3 5" id="KW-1133">Transmembrane helix</keyword>
<dbReference type="EMBL" id="VOWJ01000013">
    <property type="protein sequence ID" value="TXE89307.1"/>
    <property type="molecule type" value="Genomic_DNA"/>
</dbReference>
<dbReference type="AlphaFoldDB" id="A0A5C7E3R3"/>
<dbReference type="Proteomes" id="UP000321629">
    <property type="component" value="Unassembled WGS sequence"/>
</dbReference>
<gene>
    <name evidence="7" type="ORF">FPD38_01010</name>
</gene>
<feature type="transmembrane region" description="Helical" evidence="5">
    <location>
        <begin position="135"/>
        <end position="153"/>
    </location>
</feature>
<dbReference type="Pfam" id="PF01794">
    <property type="entry name" value="Ferric_reduct"/>
    <property type="match status" value="1"/>
</dbReference>
<name>A0A5C7E3R3_9BACT</name>
<evidence type="ECO:0000256" key="4">
    <source>
        <dbReference type="ARBA" id="ARBA00023136"/>
    </source>
</evidence>
<organism evidence="7 8">
    <name type="scientific">Campylobacter volucris</name>
    <dbReference type="NCBI Taxonomy" id="1031542"/>
    <lineage>
        <taxon>Bacteria</taxon>
        <taxon>Pseudomonadati</taxon>
        <taxon>Campylobacterota</taxon>
        <taxon>Epsilonproteobacteria</taxon>
        <taxon>Campylobacterales</taxon>
        <taxon>Campylobacteraceae</taxon>
        <taxon>Campylobacter</taxon>
    </lineage>
</organism>
<feature type="transmembrane region" description="Helical" evidence="5">
    <location>
        <begin position="68"/>
        <end position="86"/>
    </location>
</feature>
<comment type="caution">
    <text evidence="7">The sequence shown here is derived from an EMBL/GenBank/DDBJ whole genome shotgun (WGS) entry which is preliminary data.</text>
</comment>
<evidence type="ECO:0000256" key="5">
    <source>
        <dbReference type="SAM" id="Phobius"/>
    </source>
</evidence>
<protein>
    <submittedName>
        <fullName evidence="7">Sulfite oxidase heme-binding subunit YedZ</fullName>
    </submittedName>
</protein>
<evidence type="ECO:0000259" key="6">
    <source>
        <dbReference type="Pfam" id="PF01794"/>
    </source>
</evidence>
<proteinExistence type="predicted"/>
<evidence type="ECO:0000313" key="7">
    <source>
        <dbReference type="EMBL" id="TXE89307.1"/>
    </source>
</evidence>
<reference evidence="7 8" key="1">
    <citation type="submission" date="2019-07" db="EMBL/GenBank/DDBJ databases">
        <title>Rapid identification of Enteric Bacteria from Whole Genome Sequences (WGS) using Average Nucleotide Identity (ANI).</title>
        <authorList>
            <person name="Lane C."/>
        </authorList>
    </citation>
    <scope>NUCLEOTIDE SEQUENCE [LARGE SCALE GENOMIC DNA]</scope>
    <source>
        <strain evidence="7 8">2016D-0084</strain>
    </source>
</reference>